<organism evidence="3 5">
    <name type="scientific">Linum tenue</name>
    <dbReference type="NCBI Taxonomy" id="586396"/>
    <lineage>
        <taxon>Eukaryota</taxon>
        <taxon>Viridiplantae</taxon>
        <taxon>Streptophyta</taxon>
        <taxon>Embryophyta</taxon>
        <taxon>Tracheophyta</taxon>
        <taxon>Spermatophyta</taxon>
        <taxon>Magnoliopsida</taxon>
        <taxon>eudicotyledons</taxon>
        <taxon>Gunneridae</taxon>
        <taxon>Pentapetalae</taxon>
        <taxon>rosids</taxon>
        <taxon>fabids</taxon>
        <taxon>Malpighiales</taxon>
        <taxon>Linaceae</taxon>
        <taxon>Linum</taxon>
    </lineage>
</organism>
<dbReference type="Pfam" id="PF00407">
    <property type="entry name" value="Bet_v_1"/>
    <property type="match status" value="1"/>
</dbReference>
<evidence type="ECO:0000313" key="4">
    <source>
        <dbReference type="EMBL" id="CAI0434153.1"/>
    </source>
</evidence>
<dbReference type="SMART" id="SM01037">
    <property type="entry name" value="Bet_v_1"/>
    <property type="match status" value="1"/>
</dbReference>
<gene>
    <name evidence="3" type="ORF">LITE_LOCUS24153</name>
    <name evidence="4" type="ORF">LITE_LOCUS24166</name>
</gene>
<evidence type="ECO:0000256" key="1">
    <source>
        <dbReference type="ARBA" id="ARBA00038242"/>
    </source>
</evidence>
<dbReference type="AlphaFoldDB" id="A0AAV0LII2"/>
<evidence type="ECO:0000313" key="3">
    <source>
        <dbReference type="EMBL" id="CAI0434123.1"/>
    </source>
</evidence>
<dbReference type="SUPFAM" id="SSF55961">
    <property type="entry name" value="Bet v1-like"/>
    <property type="match status" value="1"/>
</dbReference>
<dbReference type="PANTHER" id="PTHR31338">
    <property type="entry name" value="POLYKETIDE CYCLASE/DEHYDRASE AND LIPID TRANSPORT SUPERFAMILY PROTEIN"/>
    <property type="match status" value="1"/>
</dbReference>
<evidence type="ECO:0000259" key="2">
    <source>
        <dbReference type="SMART" id="SM01037"/>
    </source>
</evidence>
<feature type="domain" description="Bet v I/Major latex protein" evidence="2">
    <location>
        <begin position="2"/>
        <end position="153"/>
    </location>
</feature>
<dbReference type="InterPro" id="IPR023393">
    <property type="entry name" value="START-like_dom_sf"/>
</dbReference>
<comment type="caution">
    <text evidence="3">The sequence shown here is derived from an EMBL/GenBank/DDBJ whole genome shotgun (WGS) entry which is preliminary data.</text>
</comment>
<protein>
    <recommendedName>
        <fullName evidence="2">Bet v I/Major latex protein domain-containing protein</fullName>
    </recommendedName>
</protein>
<dbReference type="InterPro" id="IPR000916">
    <property type="entry name" value="Bet_v_I/MLP"/>
</dbReference>
<dbReference type="EMBL" id="CAMGYJ010000006">
    <property type="protein sequence ID" value="CAI0434123.1"/>
    <property type="molecule type" value="Genomic_DNA"/>
</dbReference>
<dbReference type="InterPro" id="IPR052006">
    <property type="entry name" value="MLP-like"/>
</dbReference>
<evidence type="ECO:0000313" key="5">
    <source>
        <dbReference type="Proteomes" id="UP001154282"/>
    </source>
</evidence>
<name>A0AAV0LII2_9ROSI</name>
<proteinExistence type="inferred from homology"/>
<accession>A0AAV0LII2</accession>
<dbReference type="EMBL" id="CAMGYJ010000006">
    <property type="protein sequence ID" value="CAI0434153.1"/>
    <property type="molecule type" value="Genomic_DNA"/>
</dbReference>
<keyword evidence="5" id="KW-1185">Reference proteome</keyword>
<dbReference type="Proteomes" id="UP001154282">
    <property type="component" value="Unassembled WGS sequence"/>
</dbReference>
<reference evidence="3" key="1">
    <citation type="submission" date="2022-08" db="EMBL/GenBank/DDBJ databases">
        <authorList>
            <person name="Gutierrez-Valencia J."/>
        </authorList>
    </citation>
    <scope>NUCLEOTIDE SEQUENCE</scope>
</reference>
<sequence>MAMKGKLQSVMEVKASANKVYQVWKASYDIPKLTAENIHKVEVQQGDWETTGSIKYWCYTLDGKLEVLKEKTFFDDEKKLVTVIGVDGDPMKLYKVYIGKFEMKPKDDDDAGGNGCFVTITVEYEKLNLASPPAYKYLDFLESVVHDLGEALA</sequence>
<dbReference type="Gene3D" id="3.30.530.20">
    <property type="match status" value="1"/>
</dbReference>
<comment type="similarity">
    <text evidence="1">Belongs to the MLP family.</text>
</comment>
<dbReference type="PANTHER" id="PTHR31338:SF20">
    <property type="entry name" value="BET V I_MAJOR LATEX PROTEIN DOMAIN-CONTAINING PROTEIN"/>
    <property type="match status" value="1"/>
</dbReference>
<dbReference type="GO" id="GO:0006952">
    <property type="term" value="P:defense response"/>
    <property type="evidence" value="ECO:0007669"/>
    <property type="project" value="InterPro"/>
</dbReference>